<accession>A0A256ICD8</accession>
<keyword evidence="3" id="KW-1185">Reference proteome</keyword>
<keyword evidence="1" id="KW-0472">Membrane</keyword>
<feature type="transmembrane region" description="Helical" evidence="1">
    <location>
        <begin position="20"/>
        <end position="39"/>
    </location>
</feature>
<keyword evidence="1" id="KW-1133">Transmembrane helix</keyword>
<protein>
    <submittedName>
        <fullName evidence="2">Uncharacterized protein</fullName>
    </submittedName>
</protein>
<evidence type="ECO:0000313" key="2">
    <source>
        <dbReference type="EMBL" id="OYR54235.1"/>
    </source>
</evidence>
<evidence type="ECO:0000313" key="3">
    <source>
        <dbReference type="Proteomes" id="UP000216308"/>
    </source>
</evidence>
<comment type="caution">
    <text evidence="2">The sequence shown here is derived from an EMBL/GenBank/DDBJ whole genome shotgun (WGS) entry which is preliminary data.</text>
</comment>
<dbReference type="AlphaFoldDB" id="A0A256ICD8"/>
<organism evidence="2 3">
    <name type="scientific">Halorubrum halodurans</name>
    <dbReference type="NCBI Taxonomy" id="1383851"/>
    <lineage>
        <taxon>Archaea</taxon>
        <taxon>Methanobacteriati</taxon>
        <taxon>Methanobacteriota</taxon>
        <taxon>Stenosarchaea group</taxon>
        <taxon>Halobacteria</taxon>
        <taxon>Halobacteriales</taxon>
        <taxon>Haloferacaceae</taxon>
        <taxon>Halorubrum</taxon>
    </lineage>
</organism>
<sequence>MAVTPIGIAINAITRTIGPLGQIAFVAIAAFALAAFLGYDPIAIAESWIQTQIRGIVGV</sequence>
<evidence type="ECO:0000256" key="1">
    <source>
        <dbReference type="SAM" id="Phobius"/>
    </source>
</evidence>
<dbReference type="RefSeq" id="WP_094534214.1">
    <property type="nucleotide sequence ID" value="NZ_NHPJ01000129.1"/>
</dbReference>
<name>A0A256ICD8_9EURY</name>
<keyword evidence="1" id="KW-0812">Transmembrane</keyword>
<dbReference type="EMBL" id="NHPJ01000129">
    <property type="protein sequence ID" value="OYR54235.1"/>
    <property type="molecule type" value="Genomic_DNA"/>
</dbReference>
<dbReference type="Proteomes" id="UP000216308">
    <property type="component" value="Unassembled WGS sequence"/>
</dbReference>
<proteinExistence type="predicted"/>
<reference evidence="2 3" key="1">
    <citation type="journal article" date="2014" name="Front. Microbiol.">
        <title>Population and genomic analysis of the genus Halorubrum.</title>
        <authorList>
            <person name="Fullmer M.S."/>
            <person name="Soucy S.M."/>
            <person name="Swithers K.S."/>
            <person name="Makkay A.M."/>
            <person name="Wheeler R."/>
            <person name="Ventosa A."/>
            <person name="Gogarten J.P."/>
            <person name="Papke R.T."/>
        </authorList>
    </citation>
    <scope>NUCLEOTIDE SEQUENCE [LARGE SCALE GENOMIC DNA]</scope>
    <source>
        <strain evidence="2 3">Cb34</strain>
    </source>
</reference>
<gene>
    <name evidence="2" type="ORF">DJ70_14430</name>
</gene>